<protein>
    <submittedName>
        <fullName evidence="2">Uncharacterized protein</fullName>
    </submittedName>
</protein>
<feature type="region of interest" description="Disordered" evidence="1">
    <location>
        <begin position="352"/>
        <end position="373"/>
    </location>
</feature>
<keyword evidence="3" id="KW-1185">Reference proteome</keyword>
<dbReference type="AlphaFoldDB" id="A0A7Y4NT87"/>
<gene>
    <name evidence="2" type="ORF">HMI49_16230</name>
</gene>
<dbReference type="EMBL" id="JABFJV010000081">
    <property type="protein sequence ID" value="NOK34747.1"/>
    <property type="molecule type" value="Genomic_DNA"/>
</dbReference>
<sequence length="413" mass="45265">MHASHRLSLLGLLVTATPAASDPQSFGGWFDARVKAEKVVVRERFQLDLDGDGREDDVVCYVFETPREWVTTAPVILVGLATGERFALRGQGLGPGFVECPTAPLATAEEQLKTLQVGMSAPTGFRAEASLRFDRKGPLLTRSRTQDQHHLRTVDLVLQDAEFISFESLNATPTDGGDIDSAQESPPVRSAAMLASGTKVPAPPAPVWPSWGQKDWDGFADANLKVQWLRKGDAVTLIATLRDDHPVSAADARVKAIFVADHLELWWREWKAGSSRPVRLGVARTADGKPVAAWFQPPGREDTPLPPVRWTAPDRLEVDLPLSWILTRPLTPAATLPILLEPPSERTDLTVAFSDSDGKGPETLLSTTQSRPDGETFSPLFIAEPECPHPRLSRRVLQWVPVGQGTTLRELVW</sequence>
<dbReference type="Proteomes" id="UP000563426">
    <property type="component" value="Unassembled WGS sequence"/>
</dbReference>
<proteinExistence type="predicted"/>
<name>A0A7Y4NT87_9BACT</name>
<evidence type="ECO:0000256" key="1">
    <source>
        <dbReference type="SAM" id="MobiDB-lite"/>
    </source>
</evidence>
<organism evidence="2 3">
    <name type="scientific">Corallococcus exercitus</name>
    <dbReference type="NCBI Taxonomy" id="2316736"/>
    <lineage>
        <taxon>Bacteria</taxon>
        <taxon>Pseudomonadati</taxon>
        <taxon>Myxococcota</taxon>
        <taxon>Myxococcia</taxon>
        <taxon>Myxococcales</taxon>
        <taxon>Cystobacterineae</taxon>
        <taxon>Myxococcaceae</taxon>
        <taxon>Corallococcus</taxon>
    </lineage>
</organism>
<accession>A0A7Y4NT87</accession>
<dbReference type="RefSeq" id="WP_171435751.1">
    <property type="nucleotide sequence ID" value="NZ_JABFJV010000081.1"/>
</dbReference>
<evidence type="ECO:0000313" key="3">
    <source>
        <dbReference type="Proteomes" id="UP000563426"/>
    </source>
</evidence>
<reference evidence="2 3" key="1">
    <citation type="submission" date="2020-05" db="EMBL/GenBank/DDBJ databases">
        <authorList>
            <person name="Whitworth D."/>
        </authorList>
    </citation>
    <scope>NUCLEOTIDE SEQUENCE [LARGE SCALE GENOMIC DNA]</scope>
    <source>
        <strain evidence="2 3">AB043B</strain>
    </source>
</reference>
<evidence type="ECO:0000313" key="2">
    <source>
        <dbReference type="EMBL" id="NOK34747.1"/>
    </source>
</evidence>
<comment type="caution">
    <text evidence="2">The sequence shown here is derived from an EMBL/GenBank/DDBJ whole genome shotgun (WGS) entry which is preliminary data.</text>
</comment>